<keyword evidence="1" id="KW-1133">Transmembrane helix</keyword>
<reference evidence="2 3" key="1">
    <citation type="submission" date="2018-10" db="EMBL/GenBank/DDBJ databases">
        <title>Draft genome sequence of the microsporidian Tubulinosema ratisbonensis.</title>
        <authorList>
            <person name="Polonais V."/>
            <person name="Peyretaillade E."/>
            <person name="Niehus S."/>
            <person name="Wawrzyniak I."/>
            <person name="Franchet A."/>
            <person name="Gaspin C."/>
            <person name="Reichstadt M."/>
            <person name="Belser C."/>
            <person name="Labadie K."/>
            <person name="Delbac F."/>
            <person name="Ferrandon D."/>
        </authorList>
    </citation>
    <scope>NUCLEOTIDE SEQUENCE [LARGE SCALE GENOMIC DNA]</scope>
    <source>
        <strain evidence="2 3">Franzen</strain>
    </source>
</reference>
<feature type="transmembrane region" description="Helical" evidence="1">
    <location>
        <begin position="53"/>
        <end position="71"/>
    </location>
</feature>
<feature type="transmembrane region" description="Helical" evidence="1">
    <location>
        <begin position="83"/>
        <end position="109"/>
    </location>
</feature>
<keyword evidence="1" id="KW-0472">Membrane</keyword>
<name>A0A437AQN5_9MICR</name>
<feature type="transmembrane region" description="Helical" evidence="1">
    <location>
        <begin position="121"/>
        <end position="142"/>
    </location>
</feature>
<accession>A0A437AQN5</accession>
<protein>
    <submittedName>
        <fullName evidence="2">Uncharacterized protein</fullName>
    </submittedName>
</protein>
<dbReference type="VEuPathDB" id="MicrosporidiaDB:TUBRATIS_000320"/>
<feature type="transmembrane region" description="Helical" evidence="1">
    <location>
        <begin position="149"/>
        <end position="173"/>
    </location>
</feature>
<proteinExistence type="predicted"/>
<organism evidence="2 3">
    <name type="scientific">Tubulinosema ratisbonensis</name>
    <dbReference type="NCBI Taxonomy" id="291195"/>
    <lineage>
        <taxon>Eukaryota</taxon>
        <taxon>Fungi</taxon>
        <taxon>Fungi incertae sedis</taxon>
        <taxon>Microsporidia</taxon>
        <taxon>Tubulinosematoidea</taxon>
        <taxon>Tubulinosematidae</taxon>
        <taxon>Tubulinosema</taxon>
    </lineage>
</organism>
<evidence type="ECO:0000256" key="1">
    <source>
        <dbReference type="SAM" id="Phobius"/>
    </source>
</evidence>
<feature type="transmembrane region" description="Helical" evidence="1">
    <location>
        <begin position="185"/>
        <end position="205"/>
    </location>
</feature>
<evidence type="ECO:0000313" key="3">
    <source>
        <dbReference type="Proteomes" id="UP000282876"/>
    </source>
</evidence>
<sequence length="215" mass="25868">MIKSFIKTRIPFHTELLKISLKKSDETIRTFFLFLILPSAFVCFVGIKKPKISFLITFIFLTLKDSLKIFLSSKLNLFSITNYFNLISYFIMVFLIISNKYITLIYSYLINYYFFRGYLFIYLRNQGWFIDLGMIIFIFIIAEKYFSYFFSFIFVIVGGYYLVASLIAIYIEISFKMDRGWTITFNWYFQVISVLLYVIIVYFGMSFQRTNFKRE</sequence>
<keyword evidence="3" id="KW-1185">Reference proteome</keyword>
<keyword evidence="1" id="KW-0812">Transmembrane</keyword>
<comment type="caution">
    <text evidence="2">The sequence shown here is derived from an EMBL/GenBank/DDBJ whole genome shotgun (WGS) entry which is preliminary data.</text>
</comment>
<gene>
    <name evidence="2" type="ORF">TUBRATIS_000320</name>
</gene>
<evidence type="ECO:0000313" key="2">
    <source>
        <dbReference type="EMBL" id="RVD93438.1"/>
    </source>
</evidence>
<dbReference type="EMBL" id="RCSS01000008">
    <property type="protein sequence ID" value="RVD93438.1"/>
    <property type="molecule type" value="Genomic_DNA"/>
</dbReference>
<dbReference type="AlphaFoldDB" id="A0A437AQN5"/>
<dbReference type="Proteomes" id="UP000282876">
    <property type="component" value="Unassembled WGS sequence"/>
</dbReference>
<dbReference type="OrthoDB" id="2187392at2759"/>
<feature type="transmembrane region" description="Helical" evidence="1">
    <location>
        <begin position="28"/>
        <end position="47"/>
    </location>
</feature>